<dbReference type="PANTHER" id="PTHR12993:SF11">
    <property type="entry name" value="N-ACETYLGLUCOSAMINYL-PHOSPHATIDYLINOSITOL DE-N-ACETYLASE"/>
    <property type="match status" value="1"/>
</dbReference>
<evidence type="ECO:0000313" key="2">
    <source>
        <dbReference type="Proteomes" id="UP000596252"/>
    </source>
</evidence>
<reference evidence="1 2" key="1">
    <citation type="journal article" date="2012" name="Antonie Van Leeuwenhoek">
        <title>Shewanella litorisediminis sp. nov., a gammaproteobacterium isolated from a tidal flat sediment.</title>
        <authorList>
            <person name="Lee M.H."/>
            <person name="Yoon J.H."/>
        </authorList>
    </citation>
    <scope>NUCLEOTIDE SEQUENCE [LARGE SCALE GENOMIC DNA]</scope>
    <source>
        <strain evidence="1 2">SMK1-12</strain>
    </source>
</reference>
<dbReference type="SUPFAM" id="SSF102588">
    <property type="entry name" value="LmbE-like"/>
    <property type="match status" value="1"/>
</dbReference>
<dbReference type="PANTHER" id="PTHR12993">
    <property type="entry name" value="N-ACETYLGLUCOSAMINYL-PHOSPHATIDYLINOSITOL DE-N-ACETYLASE-RELATED"/>
    <property type="match status" value="1"/>
</dbReference>
<dbReference type="InterPro" id="IPR024078">
    <property type="entry name" value="LmbE-like_dom_sf"/>
</dbReference>
<dbReference type="EMBL" id="CP069213">
    <property type="protein sequence ID" value="QRH00609.1"/>
    <property type="molecule type" value="Genomic_DNA"/>
</dbReference>
<gene>
    <name evidence="1" type="ORF">JQC75_12040</name>
</gene>
<protein>
    <submittedName>
        <fullName evidence="1">PIG-L family deacetylase</fullName>
    </submittedName>
</protein>
<dbReference type="RefSeq" id="WP_203324323.1">
    <property type="nucleotide sequence ID" value="NZ_CP069213.1"/>
</dbReference>
<dbReference type="Pfam" id="PF02585">
    <property type="entry name" value="PIG-L"/>
    <property type="match status" value="1"/>
</dbReference>
<name>A0ABX7FZZ3_9GAMM</name>
<dbReference type="Gene3D" id="3.40.50.10320">
    <property type="entry name" value="LmbE-like"/>
    <property type="match status" value="1"/>
</dbReference>
<organism evidence="1 2">
    <name type="scientific">Shewanella litorisediminis</name>
    <dbReference type="NCBI Taxonomy" id="1173586"/>
    <lineage>
        <taxon>Bacteria</taxon>
        <taxon>Pseudomonadati</taxon>
        <taxon>Pseudomonadota</taxon>
        <taxon>Gammaproteobacteria</taxon>
        <taxon>Alteromonadales</taxon>
        <taxon>Shewanellaceae</taxon>
        <taxon>Shewanella</taxon>
    </lineage>
</organism>
<proteinExistence type="predicted"/>
<keyword evidence="2" id="KW-1185">Reference proteome</keyword>
<dbReference type="Proteomes" id="UP000596252">
    <property type="component" value="Chromosome"/>
</dbReference>
<accession>A0ABX7FZZ3</accession>
<evidence type="ECO:0000313" key="1">
    <source>
        <dbReference type="EMBL" id="QRH00609.1"/>
    </source>
</evidence>
<sequence length="225" mass="25145">MNSSKVVLVVAPHADDETLGCGGTLLRYAELGAEIHWLLVTEMSTRYGYKEPQVLKRNEEIERVAKAYRFSQVHKLGLQPAALDTISKSELVGAISKVINRVKPDDVFTVFRNDAHSDHEIVYDAVISATKSFRCPFIKRVFAYETISETDFCMKPGDGGFKPNVFVNISGFLEKKLNILDLFESEVGEFPFPRSRVALEALARLRGVQCNSDAAEAFVLLKEIV</sequence>
<dbReference type="InterPro" id="IPR003737">
    <property type="entry name" value="GlcNAc_PI_deacetylase-related"/>
</dbReference>